<protein>
    <submittedName>
        <fullName evidence="5">AraC-type DNA-binding protein</fullName>
    </submittedName>
</protein>
<dbReference type="GO" id="GO:0003700">
    <property type="term" value="F:DNA-binding transcription factor activity"/>
    <property type="evidence" value="ECO:0007669"/>
    <property type="project" value="InterPro"/>
</dbReference>
<dbReference type="EMBL" id="FRAC01000008">
    <property type="protein sequence ID" value="SHJ98839.1"/>
    <property type="molecule type" value="Genomic_DNA"/>
</dbReference>
<keyword evidence="1" id="KW-0805">Transcription regulation</keyword>
<dbReference type="AlphaFoldDB" id="A0A1M6NSZ3"/>
<dbReference type="InterPro" id="IPR020449">
    <property type="entry name" value="Tscrpt_reg_AraC-type_HTH"/>
</dbReference>
<reference evidence="5 6" key="1">
    <citation type="submission" date="2016-11" db="EMBL/GenBank/DDBJ databases">
        <authorList>
            <person name="Jaros S."/>
            <person name="Januszkiewicz K."/>
            <person name="Wedrychowicz H."/>
        </authorList>
    </citation>
    <scope>NUCLEOTIDE SEQUENCE [LARGE SCALE GENOMIC DNA]</scope>
    <source>
        <strain evidence="5 6">DSM 15929</strain>
    </source>
</reference>
<proteinExistence type="predicted"/>
<gene>
    <name evidence="5" type="ORF">SAMN02745136_01438</name>
</gene>
<sequence>MHKVFIFALTGKENKYKIYLQDFTSWLPLHAAAVCRYGTATNQGVKENGINARKRGLMLTVVGYYDWQSDEKSVSDQDFFVHCSGRYRLIRKEEFQTERPMGAANYQLIYIAEGKAHFKINGKIQILEKGNCVLFHPGDPQFYYYYLEEHPDIYWVHFSCKKDNIFLSQTGWGEENIYYVGAHSSYLHLFDGIIQELQLKQPLCEEQLKLMMQELLLKMGRNRIRENKIFENYNKEVEEALRIFHNSPEKDFTIKNFTQSRGLNYYRFIDTFTKQVGTSPRQYIINIRMTTARELLTNPLFQVSEVAELTGYENPLYFSRLFKKVWGVSPTEFRQQNKGN</sequence>
<dbReference type="Gene3D" id="1.10.10.60">
    <property type="entry name" value="Homeodomain-like"/>
    <property type="match status" value="2"/>
</dbReference>
<keyword evidence="3" id="KW-0804">Transcription</keyword>
<dbReference type="SUPFAM" id="SSF46689">
    <property type="entry name" value="Homeodomain-like"/>
    <property type="match status" value="1"/>
</dbReference>
<dbReference type="SUPFAM" id="SSF51215">
    <property type="entry name" value="Regulatory protein AraC"/>
    <property type="match status" value="1"/>
</dbReference>
<evidence type="ECO:0000259" key="4">
    <source>
        <dbReference type="PROSITE" id="PS01124"/>
    </source>
</evidence>
<dbReference type="Pfam" id="PF02311">
    <property type="entry name" value="AraC_binding"/>
    <property type="match status" value="1"/>
</dbReference>
<dbReference type="PROSITE" id="PS00041">
    <property type="entry name" value="HTH_ARAC_FAMILY_1"/>
    <property type="match status" value="1"/>
</dbReference>
<dbReference type="PROSITE" id="PS01124">
    <property type="entry name" value="HTH_ARAC_FAMILY_2"/>
    <property type="match status" value="1"/>
</dbReference>
<dbReference type="PANTHER" id="PTHR43280:SF30">
    <property type="entry name" value="MMSAB OPERON REGULATORY PROTEIN"/>
    <property type="match status" value="1"/>
</dbReference>
<accession>A0A1M6NSZ3</accession>
<dbReference type="InterPro" id="IPR003313">
    <property type="entry name" value="AraC-bd"/>
</dbReference>
<dbReference type="PRINTS" id="PR00032">
    <property type="entry name" value="HTHARAC"/>
</dbReference>
<evidence type="ECO:0000313" key="6">
    <source>
        <dbReference type="Proteomes" id="UP000184386"/>
    </source>
</evidence>
<dbReference type="STRING" id="1121322.SAMN02745136_01438"/>
<keyword evidence="6" id="KW-1185">Reference proteome</keyword>
<dbReference type="Proteomes" id="UP000184386">
    <property type="component" value="Unassembled WGS sequence"/>
</dbReference>
<dbReference type="InterPro" id="IPR009057">
    <property type="entry name" value="Homeodomain-like_sf"/>
</dbReference>
<feature type="domain" description="HTH araC/xylS-type" evidence="4">
    <location>
        <begin position="238"/>
        <end position="336"/>
    </location>
</feature>
<dbReference type="PANTHER" id="PTHR43280">
    <property type="entry name" value="ARAC-FAMILY TRANSCRIPTIONAL REGULATOR"/>
    <property type="match status" value="1"/>
</dbReference>
<dbReference type="OrthoDB" id="9782911at2"/>
<evidence type="ECO:0000256" key="3">
    <source>
        <dbReference type="ARBA" id="ARBA00023163"/>
    </source>
</evidence>
<dbReference type="InterPro" id="IPR018060">
    <property type="entry name" value="HTH_AraC"/>
</dbReference>
<dbReference type="InterPro" id="IPR037923">
    <property type="entry name" value="HTH-like"/>
</dbReference>
<evidence type="ECO:0000256" key="1">
    <source>
        <dbReference type="ARBA" id="ARBA00023015"/>
    </source>
</evidence>
<keyword evidence="2 5" id="KW-0238">DNA-binding</keyword>
<dbReference type="GO" id="GO:0043565">
    <property type="term" value="F:sequence-specific DNA binding"/>
    <property type="evidence" value="ECO:0007669"/>
    <property type="project" value="InterPro"/>
</dbReference>
<evidence type="ECO:0000256" key="2">
    <source>
        <dbReference type="ARBA" id="ARBA00023125"/>
    </source>
</evidence>
<dbReference type="SMART" id="SM00342">
    <property type="entry name" value="HTH_ARAC"/>
    <property type="match status" value="1"/>
</dbReference>
<evidence type="ECO:0000313" key="5">
    <source>
        <dbReference type="EMBL" id="SHJ98839.1"/>
    </source>
</evidence>
<organism evidence="5 6">
    <name type="scientific">Anaerocolumna jejuensis DSM 15929</name>
    <dbReference type="NCBI Taxonomy" id="1121322"/>
    <lineage>
        <taxon>Bacteria</taxon>
        <taxon>Bacillati</taxon>
        <taxon>Bacillota</taxon>
        <taxon>Clostridia</taxon>
        <taxon>Lachnospirales</taxon>
        <taxon>Lachnospiraceae</taxon>
        <taxon>Anaerocolumna</taxon>
    </lineage>
</organism>
<name>A0A1M6NSZ3_9FIRM</name>
<dbReference type="InterPro" id="IPR018062">
    <property type="entry name" value="HTH_AraC-typ_CS"/>
</dbReference>
<dbReference type="Gene3D" id="2.60.120.280">
    <property type="entry name" value="Regulatory protein AraC"/>
    <property type="match status" value="1"/>
</dbReference>
<dbReference type="Pfam" id="PF12833">
    <property type="entry name" value="HTH_18"/>
    <property type="match status" value="1"/>
</dbReference>